<dbReference type="Proteomes" id="UP000190774">
    <property type="component" value="Unassembled WGS sequence"/>
</dbReference>
<evidence type="ECO:0000313" key="1">
    <source>
        <dbReference type="EMBL" id="SKA88189.1"/>
    </source>
</evidence>
<dbReference type="STRING" id="48467.SAMN02745166_01379"/>
<reference evidence="2" key="1">
    <citation type="submission" date="2017-02" db="EMBL/GenBank/DDBJ databases">
        <authorList>
            <person name="Varghese N."/>
            <person name="Submissions S."/>
        </authorList>
    </citation>
    <scope>NUCLEOTIDE SEQUENCE [LARGE SCALE GENOMIC DNA]</scope>
    <source>
        <strain evidence="2">ATCC 700200</strain>
    </source>
</reference>
<name>A0A1T4XFE9_9BACT</name>
<protein>
    <submittedName>
        <fullName evidence="1">Uncharacterized protein</fullName>
    </submittedName>
</protein>
<dbReference type="AlphaFoldDB" id="A0A1T4XFE9"/>
<dbReference type="OrthoDB" id="883825at2"/>
<sequence>MEPIIRAILDSNLPEVRRLMASDAKAAWTKSESGRTPAQVAYASGNFPATAAILRSTPQCIDEIPTSPTELLEDLIRDFSQSTLCSEWNQNIEFDLWALVIEDPEYKRDYDRYLAVDRASLGDIGWIASWAEGWFHWPDSEDSPKFISMTDWEDHYQQKTKR</sequence>
<dbReference type="EMBL" id="FUYE01000004">
    <property type="protein sequence ID" value="SKA88189.1"/>
    <property type="molecule type" value="Genomic_DNA"/>
</dbReference>
<gene>
    <name evidence="1" type="ORF">SAMN02745166_01379</name>
</gene>
<dbReference type="RefSeq" id="WP_078812586.1">
    <property type="nucleotide sequence ID" value="NZ_FUYE01000004.1"/>
</dbReference>
<accession>A0A1T4XFE9</accession>
<proteinExistence type="predicted"/>
<keyword evidence="2" id="KW-1185">Reference proteome</keyword>
<evidence type="ECO:0000313" key="2">
    <source>
        <dbReference type="Proteomes" id="UP000190774"/>
    </source>
</evidence>
<organism evidence="1 2">
    <name type="scientific">Prosthecobacter debontii</name>
    <dbReference type="NCBI Taxonomy" id="48467"/>
    <lineage>
        <taxon>Bacteria</taxon>
        <taxon>Pseudomonadati</taxon>
        <taxon>Verrucomicrobiota</taxon>
        <taxon>Verrucomicrobiia</taxon>
        <taxon>Verrucomicrobiales</taxon>
        <taxon>Verrucomicrobiaceae</taxon>
        <taxon>Prosthecobacter</taxon>
    </lineage>
</organism>